<dbReference type="Pfam" id="PF02566">
    <property type="entry name" value="OsmC"/>
    <property type="match status" value="1"/>
</dbReference>
<dbReference type="Proteomes" id="UP000011723">
    <property type="component" value="Chromosome"/>
</dbReference>
<dbReference type="eggNOG" id="COG1765">
    <property type="taxonomic scope" value="Bacteria"/>
</dbReference>
<accession>M1MZU4</accession>
<evidence type="ECO:0000313" key="3">
    <source>
        <dbReference type="Proteomes" id="UP000011723"/>
    </source>
</evidence>
<dbReference type="SUPFAM" id="SSF82784">
    <property type="entry name" value="OsmC-like"/>
    <property type="match status" value="1"/>
</dbReference>
<sequence>MQFVLVSAANPNHREKELFDMSDLTPNHKDGEPLAPIDAEKLSELAKKNTENPEGGRKTIRTHTEADGQFRNYTRVRDLDPILVSEPPQLLGDNSAGNPTEVAQAALAACISVGIQAIATNRGVTLTKIAIDIESDIDISPVWGVGDLAEDKRPGVSDVRVKIDLEGDADRETLDQIQKDAVKWSPVVNTYTRPANLTSELV</sequence>
<proteinExistence type="predicted"/>
<dbReference type="HOGENOM" id="CLU_100275_2_0_11"/>
<dbReference type="InterPro" id="IPR003718">
    <property type="entry name" value="OsmC/Ohr_fam"/>
</dbReference>
<reference evidence="2 3" key="1">
    <citation type="journal article" date="2012" name="Stand. Genomic Sci.">
        <title>Genome sequence of the halotolerant bacterium Corynebacterium halotolerans type strain YIM 70093(T) (= DSM 44683(T)).</title>
        <authorList>
            <person name="Ruckert C."/>
            <person name="Albersmeier A."/>
            <person name="Al-Dilaimi A."/>
            <person name="Niehaus K."/>
            <person name="Szczepanowski R."/>
            <person name="Kalinowski J."/>
        </authorList>
    </citation>
    <scope>NUCLEOTIDE SEQUENCE [LARGE SCALE GENOMIC DNA]</scope>
    <source>
        <strain evidence="2">YIM 70093</strain>
    </source>
</reference>
<evidence type="ECO:0000256" key="1">
    <source>
        <dbReference type="SAM" id="MobiDB-lite"/>
    </source>
</evidence>
<dbReference type="PANTHER" id="PTHR35368:SF1">
    <property type="entry name" value="HYDROPEROXIDE REDUCTASE"/>
    <property type="match status" value="1"/>
</dbReference>
<name>M1MZU4_9CORY</name>
<dbReference type="PANTHER" id="PTHR35368">
    <property type="entry name" value="HYDROPEROXIDE REDUCTASE"/>
    <property type="match status" value="1"/>
</dbReference>
<feature type="region of interest" description="Disordered" evidence="1">
    <location>
        <begin position="45"/>
        <end position="67"/>
    </location>
</feature>
<organism evidence="2 3">
    <name type="scientific">Corynebacterium halotolerans YIM 70093 = DSM 44683</name>
    <dbReference type="NCBI Taxonomy" id="1121362"/>
    <lineage>
        <taxon>Bacteria</taxon>
        <taxon>Bacillati</taxon>
        <taxon>Actinomycetota</taxon>
        <taxon>Actinomycetes</taxon>
        <taxon>Mycobacteriales</taxon>
        <taxon>Corynebacteriaceae</taxon>
        <taxon>Corynebacterium</taxon>
    </lineage>
</organism>
<keyword evidence="3" id="KW-1185">Reference proteome</keyword>
<dbReference type="AlphaFoldDB" id="M1MZU4"/>
<dbReference type="EMBL" id="CP003697">
    <property type="protein sequence ID" value="AGF73239.1"/>
    <property type="molecule type" value="Genomic_DNA"/>
</dbReference>
<dbReference type="InterPro" id="IPR015946">
    <property type="entry name" value="KH_dom-like_a/b"/>
</dbReference>
<protein>
    <recommendedName>
        <fullName evidence="4">OsmC family protein</fullName>
    </recommendedName>
</protein>
<evidence type="ECO:0008006" key="4">
    <source>
        <dbReference type="Google" id="ProtNLM"/>
    </source>
</evidence>
<dbReference type="InterPro" id="IPR052924">
    <property type="entry name" value="OsmC/Ohr_hydroprdx_reductase"/>
</dbReference>
<dbReference type="KEGG" id="chn:A605_11195"/>
<dbReference type="PATRIC" id="fig|1121362.3.peg.2270"/>
<gene>
    <name evidence="2" type="ORF">A605_11195</name>
</gene>
<dbReference type="STRING" id="1121362.A605_11195"/>
<dbReference type="InterPro" id="IPR036102">
    <property type="entry name" value="OsmC/Ohrsf"/>
</dbReference>
<dbReference type="Gene3D" id="3.30.300.20">
    <property type="match status" value="1"/>
</dbReference>
<evidence type="ECO:0000313" key="2">
    <source>
        <dbReference type="EMBL" id="AGF73239.1"/>
    </source>
</evidence>